<evidence type="ECO:0000256" key="8">
    <source>
        <dbReference type="ARBA" id="ARBA00022989"/>
    </source>
</evidence>
<dbReference type="GO" id="GO:0018279">
    <property type="term" value="P:protein N-linked glycosylation via asparagine"/>
    <property type="evidence" value="ECO:0007669"/>
    <property type="project" value="TreeGrafter"/>
</dbReference>
<dbReference type="GO" id="GO:0008250">
    <property type="term" value="C:oligosaccharyltransferase complex"/>
    <property type="evidence" value="ECO:0007669"/>
    <property type="project" value="UniProtKB-UniRule"/>
</dbReference>
<sequence>MEALLRPRIIISLTIIVIPIFLFISGASSHQIRINNAERRIDLSTHIVKVFLTLKVENTGKTSASEILLAFPPTQVDHLAFLEALAATGKKKKKTYVSLAVKPTQLPDAPNETNYYTIVLANPLNTGETATLEILYILTHSLEPFPVEISQSESQLVYYRDSALILSPYHIKQQTTFIKIPSNKVESFTRVEPTDRAGNELKYGPYEDRPPYSYSPLLVHFENNNPFSVVEELVREVEISHWGNLQITEQYKLAHAGARHKGIFSRVDYQSKPTFSGVSSFKHLLARLPPRVHSVYYRDEIGNISTSHLRADSWKISELEIEPRYPLFGGWRATFVIGYGLPLEDFLFESSDGRRYLNFTFGCPLVETVVDKLTIKVVLPEGSKGPSAVVPFPVEQRLETKYSYLDVVGRTVVVLEKKNVVPVHNIPFQVTFSSVLPLHFLSIDFIIFVSVLLAYLAVHADKIEPVYYTFKPIFMLAEPMMLASAFFLFFMACVAYLHVDLSIRK</sequence>
<comment type="caution">
    <text evidence="11">The sequence shown here is derived from an EMBL/GenBank/DDBJ whole genome shotgun (WGS) entry which is preliminary data.</text>
</comment>
<comment type="subunit">
    <text evidence="10">Component of the oligosaccharyltransferase (OST) complex.</text>
</comment>
<evidence type="ECO:0000313" key="12">
    <source>
        <dbReference type="Proteomes" id="UP000236630"/>
    </source>
</evidence>
<keyword evidence="5 10" id="KW-0812">Transmembrane</keyword>
<evidence type="ECO:0000256" key="1">
    <source>
        <dbReference type="ARBA" id="ARBA00002791"/>
    </source>
</evidence>
<keyword evidence="9 10" id="KW-0472">Membrane</keyword>
<dbReference type="EMBL" id="BDQV01000033">
    <property type="protein sequence ID" value="GAY46477.1"/>
    <property type="molecule type" value="Genomic_DNA"/>
</dbReference>
<dbReference type="AlphaFoldDB" id="A0A2H5P265"/>
<evidence type="ECO:0000256" key="9">
    <source>
        <dbReference type="ARBA" id="ARBA00023136"/>
    </source>
</evidence>
<keyword evidence="7 10" id="KW-0256">Endoplasmic reticulum</keyword>
<dbReference type="Pfam" id="PF04597">
    <property type="entry name" value="Ribophorin_I"/>
    <property type="match status" value="1"/>
</dbReference>
<evidence type="ECO:0000256" key="10">
    <source>
        <dbReference type="RuleBase" id="RU361143"/>
    </source>
</evidence>
<reference evidence="11 12" key="1">
    <citation type="journal article" date="2017" name="Front. Genet.">
        <title>Draft sequencing of the heterozygous diploid genome of Satsuma (Citrus unshiu Marc.) using a hybrid assembly approach.</title>
        <authorList>
            <person name="Shimizu T."/>
            <person name="Tanizawa Y."/>
            <person name="Mochizuki T."/>
            <person name="Nagasaki H."/>
            <person name="Yoshioka T."/>
            <person name="Toyoda A."/>
            <person name="Fujiyama A."/>
            <person name="Kaminuma E."/>
            <person name="Nakamura Y."/>
        </authorList>
    </citation>
    <scope>NUCLEOTIDE SEQUENCE [LARGE SCALE GENOMIC DNA]</scope>
    <source>
        <strain evidence="12">cv. Miyagawa wase</strain>
    </source>
</reference>
<feature type="transmembrane region" description="Helical" evidence="10">
    <location>
        <begin position="436"/>
        <end position="458"/>
    </location>
</feature>
<dbReference type="Proteomes" id="UP000236630">
    <property type="component" value="Unassembled WGS sequence"/>
</dbReference>
<evidence type="ECO:0000256" key="3">
    <source>
        <dbReference type="ARBA" id="ARBA00004922"/>
    </source>
</evidence>
<feature type="transmembrane region" description="Helical" evidence="10">
    <location>
        <begin position="479"/>
        <end position="499"/>
    </location>
</feature>
<comment type="subcellular location">
    <subcellularLocation>
        <location evidence="2 10">Endoplasmic reticulum membrane</location>
        <topology evidence="2 10">Single-pass type I membrane protein</topology>
    </subcellularLocation>
</comment>
<evidence type="ECO:0000256" key="4">
    <source>
        <dbReference type="ARBA" id="ARBA00008905"/>
    </source>
</evidence>
<evidence type="ECO:0000256" key="2">
    <source>
        <dbReference type="ARBA" id="ARBA00004115"/>
    </source>
</evidence>
<dbReference type="PANTHER" id="PTHR21049:SF2">
    <property type="entry name" value="DOLICHYL-DIPHOSPHOOLIGOSACCHARIDE--PROTEIN GLYCOSYLTRANSFERASE SUBUNIT 1B"/>
    <property type="match status" value="1"/>
</dbReference>
<evidence type="ECO:0000256" key="6">
    <source>
        <dbReference type="ARBA" id="ARBA00022729"/>
    </source>
</evidence>
<keyword evidence="12" id="KW-1185">Reference proteome</keyword>
<evidence type="ECO:0000256" key="5">
    <source>
        <dbReference type="ARBA" id="ARBA00022692"/>
    </source>
</evidence>
<feature type="transmembrane region" description="Helical" evidence="10">
    <location>
        <begin position="9"/>
        <end position="27"/>
    </location>
</feature>
<proteinExistence type="inferred from homology"/>
<comment type="caution">
    <text evidence="10">Lacks conserved residue(s) required for the propagation of feature annotation.</text>
</comment>
<protein>
    <recommendedName>
        <fullName evidence="10">Dolichyl-diphosphooligosaccharide--protein glycosyltransferase subunit 1</fullName>
    </recommendedName>
</protein>
<dbReference type="STRING" id="55188.A0A2H5P265"/>
<keyword evidence="6" id="KW-0732">Signal</keyword>
<comment type="pathway">
    <text evidence="3 10">Protein modification; protein glycosylation.</text>
</comment>
<accession>A0A2H5P265</accession>
<dbReference type="UniPathway" id="UPA00378"/>
<name>A0A2H5P265_CITUN</name>
<evidence type="ECO:0000256" key="7">
    <source>
        <dbReference type="ARBA" id="ARBA00022824"/>
    </source>
</evidence>
<evidence type="ECO:0000313" key="11">
    <source>
        <dbReference type="EMBL" id="GAY46477.1"/>
    </source>
</evidence>
<comment type="function">
    <text evidence="1 10">Subunit of the oligosaccharyl transferase (OST) complex that catalyzes the initial transfer of a defined glycan (Glc(3)Man(9)GlcNAc(2) in eukaryotes) from the lipid carrier dolichol-pyrophosphate to an asparagine residue within an Asn-X-Ser/Thr consensus motif in nascent polypeptide chains, the first step in protein N-glycosylation. N-glycosylation occurs cotranslationally and the complex associates with the Sec61 complex at the channel-forming translocon complex that mediates protein translocation across the endoplasmic reticulum (ER). All subunits are required for a maximal enzyme activity.</text>
</comment>
<organism evidence="11 12">
    <name type="scientific">Citrus unshiu</name>
    <name type="common">Satsuma mandarin</name>
    <name type="synonym">Citrus nobilis var. unshiu</name>
    <dbReference type="NCBI Taxonomy" id="55188"/>
    <lineage>
        <taxon>Eukaryota</taxon>
        <taxon>Viridiplantae</taxon>
        <taxon>Streptophyta</taxon>
        <taxon>Embryophyta</taxon>
        <taxon>Tracheophyta</taxon>
        <taxon>Spermatophyta</taxon>
        <taxon>Magnoliopsida</taxon>
        <taxon>eudicotyledons</taxon>
        <taxon>Gunneridae</taxon>
        <taxon>Pentapetalae</taxon>
        <taxon>rosids</taxon>
        <taxon>malvids</taxon>
        <taxon>Sapindales</taxon>
        <taxon>Rutaceae</taxon>
        <taxon>Aurantioideae</taxon>
        <taxon>Citrus</taxon>
    </lineage>
</organism>
<keyword evidence="8 10" id="KW-1133">Transmembrane helix</keyword>
<dbReference type="InterPro" id="IPR007676">
    <property type="entry name" value="Ribophorin_I"/>
</dbReference>
<comment type="similarity">
    <text evidence="4 10">Belongs to the OST1 family.</text>
</comment>
<gene>
    <name evidence="11" type="ORF">CUMW_097380</name>
</gene>
<dbReference type="PANTHER" id="PTHR21049">
    <property type="entry name" value="RIBOPHORIN I"/>
    <property type="match status" value="1"/>
</dbReference>